<evidence type="ECO:0000313" key="2">
    <source>
        <dbReference type="EMBL" id="EKX50749.1"/>
    </source>
</evidence>
<proteinExistence type="predicted"/>
<dbReference type="GeneID" id="17307426"/>
<dbReference type="AlphaFoldDB" id="L1JR40"/>
<dbReference type="Proteomes" id="UP000011087">
    <property type="component" value="Unassembled WGS sequence"/>
</dbReference>
<evidence type="ECO:0000313" key="4">
    <source>
        <dbReference type="Proteomes" id="UP000011087"/>
    </source>
</evidence>
<evidence type="ECO:0000313" key="3">
    <source>
        <dbReference type="EnsemblProtists" id="EKX50749"/>
    </source>
</evidence>
<reference evidence="2 4" key="1">
    <citation type="journal article" date="2012" name="Nature">
        <title>Algal genomes reveal evolutionary mosaicism and the fate of nucleomorphs.</title>
        <authorList>
            <consortium name="DOE Joint Genome Institute"/>
            <person name="Curtis B.A."/>
            <person name="Tanifuji G."/>
            <person name="Burki F."/>
            <person name="Gruber A."/>
            <person name="Irimia M."/>
            <person name="Maruyama S."/>
            <person name="Arias M.C."/>
            <person name="Ball S.G."/>
            <person name="Gile G.H."/>
            <person name="Hirakawa Y."/>
            <person name="Hopkins J.F."/>
            <person name="Kuo A."/>
            <person name="Rensing S.A."/>
            <person name="Schmutz J."/>
            <person name="Symeonidi A."/>
            <person name="Elias M."/>
            <person name="Eveleigh R.J."/>
            <person name="Herman E.K."/>
            <person name="Klute M.J."/>
            <person name="Nakayama T."/>
            <person name="Obornik M."/>
            <person name="Reyes-Prieto A."/>
            <person name="Armbrust E.V."/>
            <person name="Aves S.J."/>
            <person name="Beiko R.G."/>
            <person name="Coutinho P."/>
            <person name="Dacks J.B."/>
            <person name="Durnford D.G."/>
            <person name="Fast N.M."/>
            <person name="Green B.R."/>
            <person name="Grisdale C.J."/>
            <person name="Hempel F."/>
            <person name="Henrissat B."/>
            <person name="Hoppner M.P."/>
            <person name="Ishida K."/>
            <person name="Kim E."/>
            <person name="Koreny L."/>
            <person name="Kroth P.G."/>
            <person name="Liu Y."/>
            <person name="Malik S.B."/>
            <person name="Maier U.G."/>
            <person name="McRose D."/>
            <person name="Mock T."/>
            <person name="Neilson J.A."/>
            <person name="Onodera N.T."/>
            <person name="Poole A.M."/>
            <person name="Pritham E.J."/>
            <person name="Richards T.A."/>
            <person name="Rocap G."/>
            <person name="Roy S.W."/>
            <person name="Sarai C."/>
            <person name="Schaack S."/>
            <person name="Shirato S."/>
            <person name="Slamovits C.H."/>
            <person name="Spencer D.F."/>
            <person name="Suzuki S."/>
            <person name="Worden A.Z."/>
            <person name="Zauner S."/>
            <person name="Barry K."/>
            <person name="Bell C."/>
            <person name="Bharti A.K."/>
            <person name="Crow J.A."/>
            <person name="Grimwood J."/>
            <person name="Kramer R."/>
            <person name="Lindquist E."/>
            <person name="Lucas S."/>
            <person name="Salamov A."/>
            <person name="McFadden G.I."/>
            <person name="Lane C.E."/>
            <person name="Keeling P.J."/>
            <person name="Gray M.W."/>
            <person name="Grigoriev I.V."/>
            <person name="Archibald J.M."/>
        </authorList>
    </citation>
    <scope>NUCLEOTIDE SEQUENCE</scope>
    <source>
        <strain evidence="2 4">CCMP2712</strain>
    </source>
</reference>
<dbReference type="KEGG" id="gtt:GUITHDRAFT_161704"/>
<accession>L1JR40</accession>
<feature type="compositionally biased region" description="Basic and acidic residues" evidence="1">
    <location>
        <begin position="1"/>
        <end position="10"/>
    </location>
</feature>
<dbReference type="PaxDb" id="55529-EKX50749"/>
<dbReference type="RefSeq" id="XP_005837729.1">
    <property type="nucleotide sequence ID" value="XM_005837672.1"/>
</dbReference>
<evidence type="ECO:0000256" key="1">
    <source>
        <dbReference type="SAM" id="MobiDB-lite"/>
    </source>
</evidence>
<keyword evidence="4" id="KW-1185">Reference proteome</keyword>
<feature type="region of interest" description="Disordered" evidence="1">
    <location>
        <begin position="1"/>
        <end position="45"/>
    </location>
</feature>
<dbReference type="HOGENOM" id="CLU_1020995_0_0_1"/>
<name>L1JR40_GUITC</name>
<dbReference type="EMBL" id="JH992977">
    <property type="protein sequence ID" value="EKX50749.1"/>
    <property type="molecule type" value="Genomic_DNA"/>
</dbReference>
<organism evidence="2">
    <name type="scientific">Guillardia theta (strain CCMP2712)</name>
    <name type="common">Cryptophyte</name>
    <dbReference type="NCBI Taxonomy" id="905079"/>
    <lineage>
        <taxon>Eukaryota</taxon>
        <taxon>Cryptophyceae</taxon>
        <taxon>Pyrenomonadales</taxon>
        <taxon>Geminigeraceae</taxon>
        <taxon>Guillardia</taxon>
    </lineage>
</organism>
<dbReference type="EnsemblProtists" id="EKX50749">
    <property type="protein sequence ID" value="EKX50749"/>
    <property type="gene ID" value="GUITHDRAFT_161704"/>
</dbReference>
<protein>
    <submittedName>
        <fullName evidence="2 3">Uncharacterized protein</fullName>
    </submittedName>
</protein>
<sequence length="273" mass="29589">MQGAAEKTEGAAEPAEPSDVPKTSVMSSPNKICAPKPGAQATKRKWGDEKKFVVAARALQIDSARRGYESHDVCQVQNGRLVRICDVFGTSRSQASRTSDGSTWLPLRKIAQRSLKLPTDASPPALKTTDLAVSLWQFGDLGPAAYLPSSLAISSWQPLSKFPKDLMPVRRPFLVVLPVDGDDKASERDLANLEKHLTSSEQGALIRVRSMEAVACASDSISTFRTSSDEVLLLVPPEHPKVKWEIQNPKIEASVCLLGFFVTQSSEGEGNTC</sequence>
<reference evidence="3" key="3">
    <citation type="submission" date="2016-03" db="UniProtKB">
        <authorList>
            <consortium name="EnsemblProtists"/>
        </authorList>
    </citation>
    <scope>IDENTIFICATION</scope>
</reference>
<gene>
    <name evidence="2" type="ORF">GUITHDRAFT_161704</name>
</gene>
<reference evidence="4" key="2">
    <citation type="submission" date="2012-11" db="EMBL/GenBank/DDBJ databases">
        <authorList>
            <person name="Kuo A."/>
            <person name="Curtis B.A."/>
            <person name="Tanifuji G."/>
            <person name="Burki F."/>
            <person name="Gruber A."/>
            <person name="Irimia M."/>
            <person name="Maruyama S."/>
            <person name="Arias M.C."/>
            <person name="Ball S.G."/>
            <person name="Gile G.H."/>
            <person name="Hirakawa Y."/>
            <person name="Hopkins J.F."/>
            <person name="Rensing S.A."/>
            <person name="Schmutz J."/>
            <person name="Symeonidi A."/>
            <person name="Elias M."/>
            <person name="Eveleigh R.J."/>
            <person name="Herman E.K."/>
            <person name="Klute M.J."/>
            <person name="Nakayama T."/>
            <person name="Obornik M."/>
            <person name="Reyes-Prieto A."/>
            <person name="Armbrust E.V."/>
            <person name="Aves S.J."/>
            <person name="Beiko R.G."/>
            <person name="Coutinho P."/>
            <person name="Dacks J.B."/>
            <person name="Durnford D.G."/>
            <person name="Fast N.M."/>
            <person name="Green B.R."/>
            <person name="Grisdale C."/>
            <person name="Hempe F."/>
            <person name="Henrissat B."/>
            <person name="Hoppner M.P."/>
            <person name="Ishida K.-I."/>
            <person name="Kim E."/>
            <person name="Koreny L."/>
            <person name="Kroth P.G."/>
            <person name="Liu Y."/>
            <person name="Malik S.-B."/>
            <person name="Maier U.G."/>
            <person name="McRose D."/>
            <person name="Mock T."/>
            <person name="Neilson J.A."/>
            <person name="Onodera N.T."/>
            <person name="Poole A.M."/>
            <person name="Pritham E.J."/>
            <person name="Richards T.A."/>
            <person name="Rocap G."/>
            <person name="Roy S.W."/>
            <person name="Sarai C."/>
            <person name="Schaack S."/>
            <person name="Shirato S."/>
            <person name="Slamovits C.H."/>
            <person name="Spencer D.F."/>
            <person name="Suzuki S."/>
            <person name="Worden A.Z."/>
            <person name="Zauner S."/>
            <person name="Barry K."/>
            <person name="Bell C."/>
            <person name="Bharti A.K."/>
            <person name="Crow J.A."/>
            <person name="Grimwood J."/>
            <person name="Kramer R."/>
            <person name="Lindquist E."/>
            <person name="Lucas S."/>
            <person name="Salamov A."/>
            <person name="McFadden G.I."/>
            <person name="Lane C.E."/>
            <person name="Keeling P.J."/>
            <person name="Gray M.W."/>
            <person name="Grigoriev I.V."/>
            <person name="Archibald J.M."/>
        </authorList>
    </citation>
    <scope>NUCLEOTIDE SEQUENCE</scope>
    <source>
        <strain evidence="4">CCMP2712</strain>
    </source>
</reference>